<evidence type="ECO:0008006" key="6">
    <source>
        <dbReference type="Google" id="ProtNLM"/>
    </source>
</evidence>
<evidence type="ECO:0000313" key="4">
    <source>
        <dbReference type="EMBL" id="CAL1544135.1"/>
    </source>
</evidence>
<evidence type="ECO:0000256" key="2">
    <source>
        <dbReference type="SAM" id="Phobius"/>
    </source>
</evidence>
<evidence type="ECO:0000256" key="3">
    <source>
        <dbReference type="SAM" id="SignalP"/>
    </source>
</evidence>
<gene>
    <name evidence="4" type="ORF">GSLYS_00017648001</name>
</gene>
<keyword evidence="2" id="KW-0472">Membrane</keyword>
<sequence>MPKAACFVAWCLFAAISSSTLALENTTKTEVRRVPPGEMIHITCSPSGCDKLVKEENVEMIALKKWTMSEKNMSLLATMRVNKIMDKKPNELVTVVSDAHDINVTGSQQELCLFLSTNNFETGDTYHCLIFFWKEKHIENVSCITHLEVEASSTLPESTTGATRRVSAHAEGGSPQLSQSVEYKVTESVSLQMVGVGITGVAILLISATLILNIITYIRLSSGDFLQQATKLQVAKLQATLLPSKPDTVEELVATEPIYSVIKK</sequence>
<evidence type="ECO:0000313" key="5">
    <source>
        <dbReference type="Proteomes" id="UP001497497"/>
    </source>
</evidence>
<keyword evidence="2" id="KW-0812">Transmembrane</keyword>
<keyword evidence="5" id="KW-1185">Reference proteome</keyword>
<feature type="chain" id="PRO_5043472227" description="Ig-like domain-containing protein" evidence="3">
    <location>
        <begin position="23"/>
        <end position="264"/>
    </location>
</feature>
<proteinExistence type="predicted"/>
<keyword evidence="2" id="KW-1133">Transmembrane helix</keyword>
<dbReference type="AlphaFoldDB" id="A0AAV2ICY6"/>
<dbReference type="Proteomes" id="UP001497497">
    <property type="component" value="Unassembled WGS sequence"/>
</dbReference>
<feature type="signal peptide" evidence="3">
    <location>
        <begin position="1"/>
        <end position="22"/>
    </location>
</feature>
<keyword evidence="3" id="KW-0732">Signal</keyword>
<dbReference type="EMBL" id="CAXITT010000599">
    <property type="protein sequence ID" value="CAL1544135.1"/>
    <property type="molecule type" value="Genomic_DNA"/>
</dbReference>
<accession>A0AAV2ICY6</accession>
<reference evidence="4 5" key="1">
    <citation type="submission" date="2024-04" db="EMBL/GenBank/DDBJ databases">
        <authorList>
            <consortium name="Genoscope - CEA"/>
            <person name="William W."/>
        </authorList>
    </citation>
    <scope>NUCLEOTIDE SEQUENCE [LARGE SCALE GENOMIC DNA]</scope>
</reference>
<organism evidence="4 5">
    <name type="scientific">Lymnaea stagnalis</name>
    <name type="common">Great pond snail</name>
    <name type="synonym">Helix stagnalis</name>
    <dbReference type="NCBI Taxonomy" id="6523"/>
    <lineage>
        <taxon>Eukaryota</taxon>
        <taxon>Metazoa</taxon>
        <taxon>Spiralia</taxon>
        <taxon>Lophotrochozoa</taxon>
        <taxon>Mollusca</taxon>
        <taxon>Gastropoda</taxon>
        <taxon>Heterobranchia</taxon>
        <taxon>Euthyneura</taxon>
        <taxon>Panpulmonata</taxon>
        <taxon>Hygrophila</taxon>
        <taxon>Lymnaeoidea</taxon>
        <taxon>Lymnaeidae</taxon>
        <taxon>Lymnaea</taxon>
    </lineage>
</organism>
<comment type="caution">
    <text evidence="4">The sequence shown here is derived from an EMBL/GenBank/DDBJ whole genome shotgun (WGS) entry which is preliminary data.</text>
</comment>
<protein>
    <recommendedName>
        <fullName evidence="6">Ig-like domain-containing protein</fullName>
    </recommendedName>
</protein>
<evidence type="ECO:0000256" key="1">
    <source>
        <dbReference type="SAM" id="MobiDB-lite"/>
    </source>
</evidence>
<name>A0AAV2ICY6_LYMST</name>
<feature type="transmembrane region" description="Helical" evidence="2">
    <location>
        <begin position="193"/>
        <end position="218"/>
    </location>
</feature>
<feature type="region of interest" description="Disordered" evidence="1">
    <location>
        <begin position="155"/>
        <end position="174"/>
    </location>
</feature>